<evidence type="ECO:0000256" key="1">
    <source>
        <dbReference type="SAM" id="MobiDB-lite"/>
    </source>
</evidence>
<evidence type="ECO:0000313" key="2">
    <source>
        <dbReference type="EMBL" id="KAF0890898.1"/>
    </source>
</evidence>
<dbReference type="EMBL" id="SPHZ02000011">
    <property type="protein sequence ID" value="KAF0890898.1"/>
    <property type="molecule type" value="Genomic_DNA"/>
</dbReference>
<reference evidence="2 3" key="1">
    <citation type="submission" date="2019-11" db="EMBL/GenBank/DDBJ databases">
        <title>Whole genome sequence of Oryza granulata.</title>
        <authorList>
            <person name="Li W."/>
        </authorList>
    </citation>
    <scope>NUCLEOTIDE SEQUENCE [LARGE SCALE GENOMIC DNA]</scope>
    <source>
        <strain evidence="3">cv. Menghai</strain>
        <tissue evidence="2">Leaf</tissue>
    </source>
</reference>
<dbReference type="Proteomes" id="UP000479710">
    <property type="component" value="Unassembled WGS sequence"/>
</dbReference>
<feature type="compositionally biased region" description="Basic and acidic residues" evidence="1">
    <location>
        <begin position="63"/>
        <end position="84"/>
    </location>
</feature>
<proteinExistence type="predicted"/>
<protein>
    <submittedName>
        <fullName evidence="2">Uncharacterized protein</fullName>
    </submittedName>
</protein>
<feature type="region of interest" description="Disordered" evidence="1">
    <location>
        <begin position="61"/>
        <end position="84"/>
    </location>
</feature>
<evidence type="ECO:0000313" key="3">
    <source>
        <dbReference type="Proteomes" id="UP000479710"/>
    </source>
</evidence>
<sequence length="84" mass="8860">MLVSLPLMEGQWAATSTSMSDGRGWFGLPIGESKATPATPLVAGATLLWLVRGRVVRLGTKACDGDGGDREKDAEREGGGRRQC</sequence>
<keyword evidence="3" id="KW-1185">Reference proteome</keyword>
<comment type="caution">
    <text evidence="2">The sequence shown here is derived from an EMBL/GenBank/DDBJ whole genome shotgun (WGS) entry which is preliminary data.</text>
</comment>
<gene>
    <name evidence="2" type="ORF">E2562_005030</name>
</gene>
<organism evidence="2 3">
    <name type="scientific">Oryza meyeriana var. granulata</name>
    <dbReference type="NCBI Taxonomy" id="110450"/>
    <lineage>
        <taxon>Eukaryota</taxon>
        <taxon>Viridiplantae</taxon>
        <taxon>Streptophyta</taxon>
        <taxon>Embryophyta</taxon>
        <taxon>Tracheophyta</taxon>
        <taxon>Spermatophyta</taxon>
        <taxon>Magnoliopsida</taxon>
        <taxon>Liliopsida</taxon>
        <taxon>Poales</taxon>
        <taxon>Poaceae</taxon>
        <taxon>BOP clade</taxon>
        <taxon>Oryzoideae</taxon>
        <taxon>Oryzeae</taxon>
        <taxon>Oryzinae</taxon>
        <taxon>Oryza</taxon>
        <taxon>Oryza meyeriana</taxon>
    </lineage>
</organism>
<accession>A0A6G1BS31</accession>
<dbReference type="AlphaFoldDB" id="A0A6G1BS31"/>
<name>A0A6G1BS31_9ORYZ</name>